<dbReference type="AlphaFoldDB" id="A0A6A5GT52"/>
<protein>
    <submittedName>
        <fullName evidence="1">Uncharacterized protein</fullName>
    </submittedName>
</protein>
<dbReference type="KEGG" id="crq:GCK72_014248"/>
<evidence type="ECO:0000313" key="2">
    <source>
        <dbReference type="Proteomes" id="UP000483820"/>
    </source>
</evidence>
<dbReference type="RefSeq" id="XP_053584973.1">
    <property type="nucleotide sequence ID" value="XM_053730201.1"/>
</dbReference>
<organism evidence="1 2">
    <name type="scientific">Caenorhabditis remanei</name>
    <name type="common">Caenorhabditis vulgaris</name>
    <dbReference type="NCBI Taxonomy" id="31234"/>
    <lineage>
        <taxon>Eukaryota</taxon>
        <taxon>Metazoa</taxon>
        <taxon>Ecdysozoa</taxon>
        <taxon>Nematoda</taxon>
        <taxon>Chromadorea</taxon>
        <taxon>Rhabditida</taxon>
        <taxon>Rhabditina</taxon>
        <taxon>Rhabditomorpha</taxon>
        <taxon>Rhabditoidea</taxon>
        <taxon>Rhabditidae</taxon>
        <taxon>Peloderinae</taxon>
        <taxon>Caenorhabditis</taxon>
    </lineage>
</organism>
<reference evidence="1 2" key="1">
    <citation type="submission" date="2019-12" db="EMBL/GenBank/DDBJ databases">
        <title>Chromosome-level assembly of the Caenorhabditis remanei genome.</title>
        <authorList>
            <person name="Teterina A.A."/>
            <person name="Willis J.H."/>
            <person name="Phillips P.C."/>
        </authorList>
    </citation>
    <scope>NUCLEOTIDE SEQUENCE [LARGE SCALE GENOMIC DNA]</scope>
    <source>
        <strain evidence="1 2">PX506</strain>
        <tissue evidence="1">Whole organism</tissue>
    </source>
</reference>
<dbReference type="EMBL" id="WUAV01000004">
    <property type="protein sequence ID" value="KAF1757791.1"/>
    <property type="molecule type" value="Genomic_DNA"/>
</dbReference>
<name>A0A6A5GT52_CAERE</name>
<comment type="caution">
    <text evidence="1">The sequence shown here is derived from an EMBL/GenBank/DDBJ whole genome shotgun (WGS) entry which is preliminary data.</text>
</comment>
<sequence length="69" mass="8445">MAFGFTKVDLLKWCWPSGDLRLQTRSHPDRFHENHRFESYGVIERLETDAMRNLREFDQRRRGSFSEKR</sequence>
<dbReference type="GeneID" id="78775866"/>
<evidence type="ECO:0000313" key="1">
    <source>
        <dbReference type="EMBL" id="KAF1757791.1"/>
    </source>
</evidence>
<dbReference type="Proteomes" id="UP000483820">
    <property type="component" value="Chromosome IV"/>
</dbReference>
<gene>
    <name evidence="1" type="ORF">GCK72_014248</name>
</gene>
<proteinExistence type="predicted"/>
<dbReference type="CTD" id="78775866"/>
<accession>A0A6A5GT52</accession>